<evidence type="ECO:0000313" key="1">
    <source>
        <dbReference type="EMBL" id="MFC3927739.1"/>
    </source>
</evidence>
<reference evidence="2" key="1">
    <citation type="journal article" date="2019" name="Int. J. Syst. Evol. Microbiol.">
        <title>The Global Catalogue of Microorganisms (GCM) 10K type strain sequencing project: providing services to taxonomists for standard genome sequencing and annotation.</title>
        <authorList>
            <consortium name="The Broad Institute Genomics Platform"/>
            <consortium name="The Broad Institute Genome Sequencing Center for Infectious Disease"/>
            <person name="Wu L."/>
            <person name="Ma J."/>
        </authorList>
    </citation>
    <scope>NUCLEOTIDE SEQUENCE [LARGE SCALE GENOMIC DNA]</scope>
    <source>
        <strain evidence="2">CCUG 67170</strain>
    </source>
</reference>
<dbReference type="EMBL" id="JBHRZV010000027">
    <property type="protein sequence ID" value="MFC3927739.1"/>
    <property type="molecule type" value="Genomic_DNA"/>
</dbReference>
<comment type="caution">
    <text evidence="1">The sequence shown here is derived from an EMBL/GenBank/DDBJ whole genome shotgun (WGS) entry which is preliminary data.</text>
</comment>
<organism evidence="1 2">
    <name type="scientific">Streptococcus caprae</name>
    <dbReference type="NCBI Taxonomy" id="1640501"/>
    <lineage>
        <taxon>Bacteria</taxon>
        <taxon>Bacillati</taxon>
        <taxon>Bacillota</taxon>
        <taxon>Bacilli</taxon>
        <taxon>Lactobacillales</taxon>
        <taxon>Streptococcaceae</taxon>
        <taxon>Streptococcus</taxon>
    </lineage>
</organism>
<keyword evidence="2" id="KW-1185">Reference proteome</keyword>
<dbReference type="Proteomes" id="UP001595807">
    <property type="component" value="Unassembled WGS sequence"/>
</dbReference>
<sequence>MRAGKATCQLTNGDFDGQVIHVDSNLSVVTAHGDIDLKLSTSVGETELSPRRYLAIVVLRPNKANKRAQMAVLNKEILQQLYGFLLKAVLAMSIVELHE</sequence>
<evidence type="ECO:0000313" key="2">
    <source>
        <dbReference type="Proteomes" id="UP001595807"/>
    </source>
</evidence>
<proteinExistence type="predicted"/>
<protein>
    <submittedName>
        <fullName evidence="1">Uncharacterized protein</fullName>
    </submittedName>
</protein>
<accession>A0ABV8CUC7</accession>
<gene>
    <name evidence="1" type="ORF">ACFORF_03790</name>
</gene>
<dbReference type="RefSeq" id="WP_380425632.1">
    <property type="nucleotide sequence ID" value="NZ_JBHRZV010000027.1"/>
</dbReference>
<name>A0ABV8CUC7_9STRE</name>